<dbReference type="InterPro" id="IPR003960">
    <property type="entry name" value="ATPase_AAA_CS"/>
</dbReference>
<name>A0A8H6FJS8_9LECA</name>
<keyword evidence="3" id="KW-0999">Mitochondrion inner membrane</keyword>
<dbReference type="Gene3D" id="3.40.50.300">
    <property type="entry name" value="P-loop containing nucleotide triphosphate hydrolases"/>
    <property type="match status" value="1"/>
</dbReference>
<dbReference type="RefSeq" id="XP_037159984.1">
    <property type="nucleotide sequence ID" value="XM_037313103.1"/>
</dbReference>
<dbReference type="SMART" id="SM00382">
    <property type="entry name" value="AAA"/>
    <property type="match status" value="1"/>
</dbReference>
<feature type="domain" description="AAA+ ATPase" evidence="8">
    <location>
        <begin position="316"/>
        <end position="479"/>
    </location>
</feature>
<dbReference type="Gene3D" id="2.70.50.70">
    <property type="match status" value="1"/>
</dbReference>
<feature type="compositionally biased region" description="Low complexity" evidence="6">
    <location>
        <begin position="874"/>
        <end position="911"/>
    </location>
</feature>
<accession>A0A8H6FJS8</accession>
<keyword evidence="7" id="KW-1133">Transmembrane helix</keyword>
<dbReference type="EMBL" id="JACCJC010000068">
    <property type="protein sequence ID" value="KAF6229792.1"/>
    <property type="molecule type" value="Genomic_DNA"/>
</dbReference>
<evidence type="ECO:0000256" key="6">
    <source>
        <dbReference type="SAM" id="MobiDB-lite"/>
    </source>
</evidence>
<keyword evidence="7" id="KW-0472">Membrane</keyword>
<feature type="region of interest" description="Disordered" evidence="6">
    <location>
        <begin position="953"/>
        <end position="996"/>
    </location>
</feature>
<feature type="transmembrane region" description="Helical" evidence="7">
    <location>
        <begin position="74"/>
        <end position="95"/>
    </location>
</feature>
<gene>
    <name evidence="10" type="ORF">HO173_011222</name>
</gene>
<keyword evidence="5" id="KW-0067">ATP-binding</keyword>
<evidence type="ECO:0000256" key="7">
    <source>
        <dbReference type="SAM" id="Phobius"/>
    </source>
</evidence>
<protein>
    <recommendedName>
        <fullName evidence="12">P-loop containing nucleoside triphosphate hydrolase protein</fullName>
    </recommendedName>
</protein>
<dbReference type="InterPro" id="IPR027417">
    <property type="entry name" value="P-loop_NTPase"/>
</dbReference>
<evidence type="ECO:0000256" key="5">
    <source>
        <dbReference type="ARBA" id="ARBA00022840"/>
    </source>
</evidence>
<proteinExistence type="predicted"/>
<dbReference type="Pfam" id="PF00004">
    <property type="entry name" value="AAA"/>
    <property type="match status" value="2"/>
</dbReference>
<dbReference type="Pfam" id="PF25426">
    <property type="entry name" value="AAA_lid_BCS1"/>
    <property type="match status" value="1"/>
</dbReference>
<keyword evidence="7" id="KW-0812">Transmembrane</keyword>
<evidence type="ECO:0000256" key="3">
    <source>
        <dbReference type="ARBA" id="ARBA00022792"/>
    </source>
</evidence>
<feature type="domain" description="BCS1 N-terminal" evidence="9">
    <location>
        <begin position="82"/>
        <end position="283"/>
    </location>
</feature>
<dbReference type="GeneID" id="59292865"/>
<sequence>MIIAKAEAQSVSPRFQPPQHFSTILFVLFVLPNVFRIPQRTFFVTQLPANILEAFIPGYSIISKFLLDSLGFDITLLVSVCFLIFGLATSLKFAWKHTSEQFNEYFMSYIRIDSDDDIYDHVMEWIRVQNVSKNSRKLMAKTGRENAWDLVDGDMGVPELDPSKLVNFSNWDAKVPPRFQPSFGIHRFFHNGRLFQLTRENKHVMRDGWGGSSLRDEENITLTCVGRSTKPIKDLIKVARDHYLDKEKSCTVVRRPCPKEQRGRGRTLWMKVATRPSRPIETVVLDHEQKNRVLVDINEYLHPSTPRWYANRGIPYRRGYLFHGPPGTGKSSLAWAIAGVFGLDIYCISLVDPTLTEEDLGMMFTSLPRRCVVLLEDIDSAGLSKRQEEEKVEKLKPEDEAAAKIGAEITRAIKSVQKDGKNNKENQGISLSGLLNAIDGVASHEGRVLLMTTNFPDKLDEALIRPGRVDMKVKFTNATRSQICELFTRMYTPDTPASLAPEQIRLGPVPRANGTLHQATLNGSLLQPKSAKIEDVMTPPESPKQANTPTTTFSPSSIEEIAVQFADRLPEGKFTPAEVQGFLLTRKKEPMNALEEVEAWRDGVLEARERKSMSKKEHQHVPNHKMSSIMTILSFSALALFASTAQGHMVMATPPPYGSPDNSPLNADGSNFPCKATSNSGGTVTSMAIGASQKLSFLGESVHGGGSCQVSLTTDTPATKSSKWMVIHSIEGGCPARNQAGNIGADSSASAPDPDTYDFSIPAGITPGAYTLAWTWFNKVGNREMYMNCASIKVTGASSKRETSLNETEEYAIPELAGRATASFPDMFVANIPVTDCTTAEATDVKFPSPGSSVEMASANKADVLTPPTGPKCGASGSSSSASSDTQASNAGSSGASGAAAPASSPAASAPAAAPSMSAAAPAVAASPSVAAAAPSVAASPSVAAVAPSAAAPASPSSAAGSAPAAVGSSSGSSAAPASASGTASTGSSTGSCATPGQSVCSPDGLQIGTCTTQSTVTWIPVAAGTKCVGGYMVAAKGKRSAKFLSGYFF</sequence>
<keyword evidence="4" id="KW-0378">Hydrolase</keyword>
<dbReference type="Pfam" id="PF08740">
    <property type="entry name" value="BCS1_N"/>
    <property type="match status" value="1"/>
</dbReference>
<dbReference type="InterPro" id="IPR057495">
    <property type="entry name" value="AAA_lid_BCS1"/>
</dbReference>
<dbReference type="PRINTS" id="PR00830">
    <property type="entry name" value="ENDOLAPTASE"/>
</dbReference>
<comment type="subcellular location">
    <subcellularLocation>
        <location evidence="1">Mitochondrion inner membrane</location>
        <topology evidence="1">Single-pass membrane protein</topology>
    </subcellularLocation>
</comment>
<evidence type="ECO:0008006" key="12">
    <source>
        <dbReference type="Google" id="ProtNLM"/>
    </source>
</evidence>
<keyword evidence="11" id="KW-1185">Reference proteome</keyword>
<dbReference type="InterPro" id="IPR014851">
    <property type="entry name" value="BCS1_N"/>
</dbReference>
<dbReference type="AlphaFoldDB" id="A0A8H6FJS8"/>
<evidence type="ECO:0000256" key="4">
    <source>
        <dbReference type="ARBA" id="ARBA00022801"/>
    </source>
</evidence>
<evidence type="ECO:0000313" key="10">
    <source>
        <dbReference type="EMBL" id="KAF6229792.1"/>
    </source>
</evidence>
<evidence type="ECO:0000259" key="8">
    <source>
        <dbReference type="SMART" id="SM00382"/>
    </source>
</evidence>
<dbReference type="PROSITE" id="PS00674">
    <property type="entry name" value="AAA"/>
    <property type="match status" value="1"/>
</dbReference>
<dbReference type="PANTHER" id="PTHR36182:SF2">
    <property type="entry name" value="LYTIC POLYSACCHARIDE MONOOXYGENASE"/>
    <property type="match status" value="1"/>
</dbReference>
<dbReference type="GO" id="GO:0005743">
    <property type="term" value="C:mitochondrial inner membrane"/>
    <property type="evidence" value="ECO:0007669"/>
    <property type="project" value="UniProtKB-SubCell"/>
</dbReference>
<dbReference type="OrthoDB" id="10251412at2759"/>
<dbReference type="InterPro" id="IPR003959">
    <property type="entry name" value="ATPase_AAA_core"/>
</dbReference>
<reference evidence="10 11" key="1">
    <citation type="journal article" date="2020" name="Genomics">
        <title>Complete, high-quality genomes from long-read metagenomic sequencing of two wolf lichen thalli reveals enigmatic genome architecture.</title>
        <authorList>
            <person name="McKenzie S.K."/>
            <person name="Walston R.F."/>
            <person name="Allen J.L."/>
        </authorList>
    </citation>
    <scope>NUCLEOTIDE SEQUENCE [LARGE SCALE GENOMIC DNA]</scope>
    <source>
        <strain evidence="10">WasteWater2</strain>
    </source>
</reference>
<evidence type="ECO:0000256" key="1">
    <source>
        <dbReference type="ARBA" id="ARBA00004434"/>
    </source>
</evidence>
<dbReference type="SMART" id="SM01024">
    <property type="entry name" value="BCS1_N"/>
    <property type="match status" value="1"/>
</dbReference>
<comment type="caution">
    <text evidence="10">The sequence shown here is derived from an EMBL/GenBank/DDBJ whole genome shotgun (WGS) entry which is preliminary data.</text>
</comment>
<dbReference type="SUPFAM" id="SSF52540">
    <property type="entry name" value="P-loop containing nucleoside triphosphate hydrolases"/>
    <property type="match status" value="1"/>
</dbReference>
<feature type="region of interest" description="Disordered" evidence="6">
    <location>
        <begin position="863"/>
        <end position="911"/>
    </location>
</feature>
<dbReference type="GO" id="GO:0005524">
    <property type="term" value="F:ATP binding"/>
    <property type="evidence" value="ECO:0007669"/>
    <property type="project" value="UniProtKB-KW"/>
</dbReference>
<organism evidence="10 11">
    <name type="scientific">Letharia columbiana</name>
    <dbReference type="NCBI Taxonomy" id="112416"/>
    <lineage>
        <taxon>Eukaryota</taxon>
        <taxon>Fungi</taxon>
        <taxon>Dikarya</taxon>
        <taxon>Ascomycota</taxon>
        <taxon>Pezizomycotina</taxon>
        <taxon>Lecanoromycetes</taxon>
        <taxon>OSLEUM clade</taxon>
        <taxon>Lecanoromycetidae</taxon>
        <taxon>Lecanorales</taxon>
        <taxon>Lecanorineae</taxon>
        <taxon>Parmeliaceae</taxon>
        <taxon>Letharia</taxon>
    </lineage>
</organism>
<evidence type="ECO:0000313" key="11">
    <source>
        <dbReference type="Proteomes" id="UP000578531"/>
    </source>
</evidence>
<keyword evidence="2" id="KW-0547">Nucleotide-binding</keyword>
<dbReference type="Proteomes" id="UP000578531">
    <property type="component" value="Unassembled WGS sequence"/>
</dbReference>
<dbReference type="InterPro" id="IPR003593">
    <property type="entry name" value="AAA+_ATPase"/>
</dbReference>
<evidence type="ECO:0000259" key="9">
    <source>
        <dbReference type="SMART" id="SM01024"/>
    </source>
</evidence>
<dbReference type="PANTHER" id="PTHR36182">
    <property type="entry name" value="PROTEIN, PUTATIVE (AFU_ORTHOLOGUE AFUA_6G10930)-RELATED"/>
    <property type="match status" value="1"/>
</dbReference>
<evidence type="ECO:0000256" key="2">
    <source>
        <dbReference type="ARBA" id="ARBA00022741"/>
    </source>
</evidence>
<feature type="transmembrane region" description="Helical" evidence="7">
    <location>
        <begin position="19"/>
        <end position="35"/>
    </location>
</feature>
<keyword evidence="3" id="KW-0496">Mitochondrion</keyword>
<dbReference type="GO" id="GO:0016887">
    <property type="term" value="F:ATP hydrolysis activity"/>
    <property type="evidence" value="ECO:0007669"/>
    <property type="project" value="InterPro"/>
</dbReference>